<keyword evidence="3" id="KW-0274">FAD</keyword>
<name>Q0C7P4_ASPTN</name>
<dbReference type="PANTHER" id="PTHR42973">
    <property type="entry name" value="BINDING OXIDOREDUCTASE, PUTATIVE (AFU_ORTHOLOGUE AFUA_1G17690)-RELATED"/>
    <property type="match status" value="1"/>
</dbReference>
<evidence type="ECO:0000259" key="6">
    <source>
        <dbReference type="PROSITE" id="PS51387"/>
    </source>
</evidence>
<dbReference type="PROSITE" id="PS50175">
    <property type="entry name" value="ASP_PROT_RETROV"/>
    <property type="match status" value="1"/>
</dbReference>
<comment type="similarity">
    <text evidence="1">Belongs to the oxygen-dependent FAD-linked oxidoreductase family.</text>
</comment>
<feature type="domain" description="FAD-binding PCMH-type" evidence="6">
    <location>
        <begin position="75"/>
        <end position="246"/>
    </location>
</feature>
<dbReference type="GO" id="GO:0016491">
    <property type="term" value="F:oxidoreductase activity"/>
    <property type="evidence" value="ECO:0007669"/>
    <property type="project" value="UniProtKB-KW"/>
</dbReference>
<dbReference type="Proteomes" id="UP000007963">
    <property type="component" value="Unassembled WGS sequence"/>
</dbReference>
<proteinExistence type="inferred from homology"/>
<dbReference type="GO" id="GO:0006508">
    <property type="term" value="P:proteolysis"/>
    <property type="evidence" value="ECO:0007669"/>
    <property type="project" value="InterPro"/>
</dbReference>
<evidence type="ECO:0000259" key="5">
    <source>
        <dbReference type="PROSITE" id="PS50175"/>
    </source>
</evidence>
<dbReference type="eggNOG" id="KOG1231">
    <property type="taxonomic scope" value="Eukaryota"/>
</dbReference>
<dbReference type="InterPro" id="IPR006094">
    <property type="entry name" value="Oxid_FAD_bind_N"/>
</dbReference>
<dbReference type="OrthoDB" id="2151789at2759"/>
<dbReference type="SUPFAM" id="SSF56176">
    <property type="entry name" value="FAD-binding/transporter-associated domain-like"/>
    <property type="match status" value="1"/>
</dbReference>
<dbReference type="InterPro" id="IPR016169">
    <property type="entry name" value="FAD-bd_PCMH_sub2"/>
</dbReference>
<keyword evidence="4" id="KW-0560">Oxidoreductase</keyword>
<dbReference type="HOGENOM" id="CLU_373822_0_0_1"/>
<evidence type="ECO:0000256" key="2">
    <source>
        <dbReference type="ARBA" id="ARBA00022630"/>
    </source>
</evidence>
<evidence type="ECO:0008006" key="9">
    <source>
        <dbReference type="Google" id="ProtNLM"/>
    </source>
</evidence>
<dbReference type="OMA" id="WGEVYAW"/>
<dbReference type="AlphaFoldDB" id="Q0C7P4"/>
<gene>
    <name evidence="7" type="ORF">ATEG_10290</name>
</gene>
<protein>
    <recommendedName>
        <fullName evidence="9">FAD-binding PCMH-type domain-containing protein</fullName>
    </recommendedName>
</protein>
<keyword evidence="2" id="KW-0285">Flavoprotein</keyword>
<dbReference type="InterPro" id="IPR036318">
    <property type="entry name" value="FAD-bd_PCMH-like_sf"/>
</dbReference>
<evidence type="ECO:0000256" key="1">
    <source>
        <dbReference type="ARBA" id="ARBA00005466"/>
    </source>
</evidence>
<evidence type="ECO:0000256" key="3">
    <source>
        <dbReference type="ARBA" id="ARBA00022827"/>
    </source>
</evidence>
<accession>Q0C7P4</accession>
<dbReference type="RefSeq" id="XP_001218638.1">
    <property type="nucleotide sequence ID" value="XM_001218637.1"/>
</dbReference>
<evidence type="ECO:0000313" key="8">
    <source>
        <dbReference type="Proteomes" id="UP000007963"/>
    </source>
</evidence>
<feature type="domain" description="Peptidase A2" evidence="5">
    <location>
        <begin position="370"/>
        <end position="383"/>
    </location>
</feature>
<reference evidence="8" key="1">
    <citation type="submission" date="2005-09" db="EMBL/GenBank/DDBJ databases">
        <title>Annotation of the Aspergillus terreus NIH2624 genome.</title>
        <authorList>
            <person name="Birren B.W."/>
            <person name="Lander E.S."/>
            <person name="Galagan J.E."/>
            <person name="Nusbaum C."/>
            <person name="Devon K."/>
            <person name="Henn M."/>
            <person name="Ma L.-J."/>
            <person name="Jaffe D.B."/>
            <person name="Butler J."/>
            <person name="Alvarez P."/>
            <person name="Gnerre S."/>
            <person name="Grabherr M."/>
            <person name="Kleber M."/>
            <person name="Mauceli E.W."/>
            <person name="Brockman W."/>
            <person name="Rounsley S."/>
            <person name="Young S.K."/>
            <person name="LaButti K."/>
            <person name="Pushparaj V."/>
            <person name="DeCaprio D."/>
            <person name="Crawford M."/>
            <person name="Koehrsen M."/>
            <person name="Engels R."/>
            <person name="Montgomery P."/>
            <person name="Pearson M."/>
            <person name="Howarth C."/>
            <person name="Larson L."/>
            <person name="Luoma S."/>
            <person name="White J."/>
            <person name="Alvarado L."/>
            <person name="Kodira C.D."/>
            <person name="Zeng Q."/>
            <person name="Oleary S."/>
            <person name="Yandava C."/>
            <person name="Denning D.W."/>
            <person name="Nierman W.C."/>
            <person name="Milne T."/>
            <person name="Madden K."/>
        </authorList>
    </citation>
    <scope>NUCLEOTIDE SEQUENCE [LARGE SCALE GENOMIC DNA]</scope>
    <source>
        <strain evidence="8">NIH 2624 / FGSC A1156</strain>
    </source>
</reference>
<dbReference type="PROSITE" id="PS51387">
    <property type="entry name" value="FAD_PCMH"/>
    <property type="match status" value="1"/>
</dbReference>
<evidence type="ECO:0000313" key="7">
    <source>
        <dbReference type="EMBL" id="EAU29287.1"/>
    </source>
</evidence>
<sequence length="743" mass="81470">MSVPGQLSFPQLSAAQQSEVEGLLGSFAALSDPEKDSARASTTEKVFTAVFGESAVVEGSAAYEAHHTQPWSTNCWLSPRVILNPCSSVEVAQALALCRSLGTKFSIRGGGHLQNPGFTSNDGGVVISMSRFTQLVVSEDKSTVDVGLGLRWLDVYKGLDPYGITVAGGRVPPVGVPGLLLGGGLSFQNSEYGLGCTNVVEYEVVLADSSIVRATRDTNPDLFWALKGGGSNYGVVTKMIMRAIPNKVWAEARVYATAQNAQLMEALMEYHKIIETDNKATLVWHTLNHATLLVFFYCAPVENPDAFKPFYDVPFLQTVIPGGCRTVYGMVQATANILAAEQQCHDMRTMSSLPSLEVYQAAEKARLEQVEALKDTGADLTMVIQPMASSCIRVGEAMGGNPMGLKEENHQWFLVMADYKQVEHEERVREGVRKIVDAAETTAKKNGTYLPYQYANYASRDQDPLASYGPENLQKLKNIALKYDPEGIGAEWIHSGEIHTHPYDNASIHLRRCLLDSQLARAELHRTPLQRQRLDLPLPVPTKPDRKSNIAPTAHLHSLHDMVVEDGLRGVRRSQTQISHQPAGRTASGGVFFVSQDHARPDHRLPGHLILNIGNMEIEQQEAGSFPAVIEIAPLGRGVTWHILAAHGRLNGRQRFQAGQLDVHLAHALDHGNNGEIPVGGQELRERWMQPHKLGQRESRGVDMHVMGDIGRHHARRGRNLRYGDRSGLGDEGGYIAILLVGR</sequence>
<evidence type="ECO:0000256" key="4">
    <source>
        <dbReference type="ARBA" id="ARBA00023002"/>
    </source>
</evidence>
<dbReference type="GO" id="GO:0004190">
    <property type="term" value="F:aspartic-type endopeptidase activity"/>
    <property type="evidence" value="ECO:0007669"/>
    <property type="project" value="InterPro"/>
</dbReference>
<dbReference type="Pfam" id="PF01565">
    <property type="entry name" value="FAD_binding_4"/>
    <property type="match status" value="1"/>
</dbReference>
<dbReference type="Gene3D" id="3.30.465.10">
    <property type="match status" value="1"/>
</dbReference>
<organism evidence="7 8">
    <name type="scientific">Aspergillus terreus (strain NIH 2624 / FGSC A1156)</name>
    <dbReference type="NCBI Taxonomy" id="341663"/>
    <lineage>
        <taxon>Eukaryota</taxon>
        <taxon>Fungi</taxon>
        <taxon>Dikarya</taxon>
        <taxon>Ascomycota</taxon>
        <taxon>Pezizomycotina</taxon>
        <taxon>Eurotiomycetes</taxon>
        <taxon>Eurotiomycetidae</taxon>
        <taxon>Eurotiales</taxon>
        <taxon>Aspergillaceae</taxon>
        <taxon>Aspergillus</taxon>
        <taxon>Aspergillus subgen. Circumdati</taxon>
    </lineage>
</organism>
<dbReference type="EMBL" id="CH476610">
    <property type="protein sequence ID" value="EAU29287.1"/>
    <property type="molecule type" value="Genomic_DNA"/>
</dbReference>
<dbReference type="GeneID" id="4354733"/>
<dbReference type="InterPro" id="IPR050416">
    <property type="entry name" value="FAD-linked_Oxidoreductase"/>
</dbReference>
<dbReference type="InterPro" id="IPR001995">
    <property type="entry name" value="Peptidase_A2_cat"/>
</dbReference>
<dbReference type="VEuPathDB" id="FungiDB:ATEG_10290"/>
<dbReference type="PANTHER" id="PTHR42973:SF54">
    <property type="entry name" value="FAD-BINDING PCMH-TYPE DOMAIN-CONTAINING PROTEIN"/>
    <property type="match status" value="1"/>
</dbReference>
<dbReference type="InterPro" id="IPR016166">
    <property type="entry name" value="FAD-bd_PCMH"/>
</dbReference>
<dbReference type="STRING" id="341663.Q0C7P4"/>
<dbReference type="GO" id="GO:0071949">
    <property type="term" value="F:FAD binding"/>
    <property type="evidence" value="ECO:0007669"/>
    <property type="project" value="InterPro"/>
</dbReference>